<reference evidence="1" key="1">
    <citation type="journal article" date="2014" name="Front. Microbiol.">
        <title>High frequency of phylogenetically diverse reductive dehalogenase-homologous genes in deep subseafloor sedimentary metagenomes.</title>
        <authorList>
            <person name="Kawai M."/>
            <person name="Futagami T."/>
            <person name="Toyoda A."/>
            <person name="Takaki Y."/>
            <person name="Nishi S."/>
            <person name="Hori S."/>
            <person name="Arai W."/>
            <person name="Tsubouchi T."/>
            <person name="Morono Y."/>
            <person name="Uchiyama I."/>
            <person name="Ito T."/>
            <person name="Fujiyama A."/>
            <person name="Inagaki F."/>
            <person name="Takami H."/>
        </authorList>
    </citation>
    <scope>NUCLEOTIDE SEQUENCE</scope>
    <source>
        <strain evidence="1">Expedition CK06-06</strain>
    </source>
</reference>
<dbReference type="AlphaFoldDB" id="X0U4R3"/>
<comment type="caution">
    <text evidence="1">The sequence shown here is derived from an EMBL/GenBank/DDBJ whole genome shotgun (WGS) entry which is preliminary data.</text>
</comment>
<accession>X0U4R3</accession>
<organism evidence="1">
    <name type="scientific">marine sediment metagenome</name>
    <dbReference type="NCBI Taxonomy" id="412755"/>
    <lineage>
        <taxon>unclassified sequences</taxon>
        <taxon>metagenomes</taxon>
        <taxon>ecological metagenomes</taxon>
    </lineage>
</organism>
<gene>
    <name evidence="1" type="ORF">S01H1_19594</name>
</gene>
<sequence>KLIQSPVRLESGGTIEVVEVAGMVVAIYDNGQFGNSMVVVQNNVMKLGNKRYETK</sequence>
<evidence type="ECO:0000313" key="1">
    <source>
        <dbReference type="EMBL" id="GAF95382.1"/>
    </source>
</evidence>
<dbReference type="EMBL" id="BARS01010601">
    <property type="protein sequence ID" value="GAF95382.1"/>
    <property type="molecule type" value="Genomic_DNA"/>
</dbReference>
<proteinExistence type="predicted"/>
<name>X0U4R3_9ZZZZ</name>
<feature type="non-terminal residue" evidence="1">
    <location>
        <position position="1"/>
    </location>
</feature>
<protein>
    <submittedName>
        <fullName evidence="1">Uncharacterized protein</fullName>
    </submittedName>
</protein>